<keyword evidence="2" id="KW-1133">Transmembrane helix</keyword>
<dbReference type="AlphaFoldDB" id="A0A4R6K7S1"/>
<dbReference type="EMBL" id="SNWQ01000012">
    <property type="protein sequence ID" value="TDO45713.1"/>
    <property type="molecule type" value="Genomic_DNA"/>
</dbReference>
<protein>
    <submittedName>
        <fullName evidence="4">Uncharacterized protein</fullName>
    </submittedName>
</protein>
<keyword evidence="2" id="KW-0472">Membrane</keyword>
<dbReference type="Pfam" id="PF19650">
    <property type="entry name" value="DUF6153"/>
    <property type="match status" value="1"/>
</dbReference>
<feature type="chain" id="PRO_5039378127" evidence="3">
    <location>
        <begin position="25"/>
        <end position="150"/>
    </location>
</feature>
<evidence type="ECO:0000256" key="3">
    <source>
        <dbReference type="SAM" id="SignalP"/>
    </source>
</evidence>
<feature type="signal peptide" evidence="3">
    <location>
        <begin position="1"/>
        <end position="24"/>
    </location>
</feature>
<evidence type="ECO:0000313" key="4">
    <source>
        <dbReference type="EMBL" id="TDO45713.1"/>
    </source>
</evidence>
<sequence>MLRSGVTRAVAVLGVIAGVFAMHALTGNHDAAMAAEHLNVAPRAMVLPAGHQQMDHAGPAQTRTLAPTNEKPAGEEHPAFAPLGGHHSMGGVCLAVLTGLVLLLALALALRSLSAWRSVRLFALAEPPVLTGRSPPWLVPSLSKLCVLRI</sequence>
<dbReference type="InterPro" id="IPR046151">
    <property type="entry name" value="DUF6153"/>
</dbReference>
<dbReference type="Proteomes" id="UP000295388">
    <property type="component" value="Unassembled WGS sequence"/>
</dbReference>
<keyword evidence="5" id="KW-1185">Reference proteome</keyword>
<organism evidence="4 5">
    <name type="scientific">Kribbella caucasensis</name>
    <dbReference type="NCBI Taxonomy" id="2512215"/>
    <lineage>
        <taxon>Bacteria</taxon>
        <taxon>Bacillati</taxon>
        <taxon>Actinomycetota</taxon>
        <taxon>Actinomycetes</taxon>
        <taxon>Propionibacteriales</taxon>
        <taxon>Kribbellaceae</taxon>
        <taxon>Kribbella</taxon>
    </lineage>
</organism>
<gene>
    <name evidence="4" type="ORF">EV643_11237</name>
</gene>
<evidence type="ECO:0000256" key="1">
    <source>
        <dbReference type="SAM" id="MobiDB-lite"/>
    </source>
</evidence>
<proteinExistence type="predicted"/>
<name>A0A4R6K7S1_9ACTN</name>
<evidence type="ECO:0000256" key="2">
    <source>
        <dbReference type="SAM" id="Phobius"/>
    </source>
</evidence>
<keyword evidence="2" id="KW-0812">Transmembrane</keyword>
<evidence type="ECO:0000313" key="5">
    <source>
        <dbReference type="Proteomes" id="UP000295388"/>
    </source>
</evidence>
<keyword evidence="3" id="KW-0732">Signal</keyword>
<feature type="transmembrane region" description="Helical" evidence="2">
    <location>
        <begin position="89"/>
        <end position="110"/>
    </location>
</feature>
<accession>A0A4R6K7S1</accession>
<feature type="region of interest" description="Disordered" evidence="1">
    <location>
        <begin position="52"/>
        <end position="74"/>
    </location>
</feature>
<comment type="caution">
    <text evidence="4">The sequence shown here is derived from an EMBL/GenBank/DDBJ whole genome shotgun (WGS) entry which is preliminary data.</text>
</comment>
<reference evidence="4 5" key="1">
    <citation type="submission" date="2019-03" db="EMBL/GenBank/DDBJ databases">
        <title>Genomic Encyclopedia of Type Strains, Phase III (KMG-III): the genomes of soil and plant-associated and newly described type strains.</title>
        <authorList>
            <person name="Whitman W."/>
        </authorList>
    </citation>
    <scope>NUCLEOTIDE SEQUENCE [LARGE SCALE GENOMIC DNA]</scope>
    <source>
        <strain evidence="4 5">VKM Ac-2527</strain>
    </source>
</reference>